<dbReference type="Pfam" id="PF07876">
    <property type="entry name" value="Dabb"/>
    <property type="match status" value="1"/>
</dbReference>
<dbReference type="PROSITE" id="PS51502">
    <property type="entry name" value="S_R_A_B_BARREL"/>
    <property type="match status" value="1"/>
</dbReference>
<evidence type="ECO:0000313" key="3">
    <source>
        <dbReference type="Proteomes" id="UP001302978"/>
    </source>
</evidence>
<keyword evidence="3" id="KW-1185">Reference proteome</keyword>
<dbReference type="SUPFAM" id="SSF54909">
    <property type="entry name" value="Dimeric alpha+beta barrel"/>
    <property type="match status" value="1"/>
</dbReference>
<feature type="domain" description="Stress-response A/B barrel" evidence="1">
    <location>
        <begin position="2"/>
        <end position="98"/>
    </location>
</feature>
<dbReference type="Gene3D" id="3.30.70.100">
    <property type="match status" value="1"/>
</dbReference>
<reference evidence="2 3" key="1">
    <citation type="submission" date="2023-07" db="EMBL/GenBank/DDBJ databases">
        <title>Closed genoem sequence of Methanomicrococcus sp. Hf6.</title>
        <authorList>
            <person name="Poehlein A."/>
            <person name="Protasov E."/>
            <person name="Platt K."/>
            <person name="Reeh H."/>
            <person name="Daniel R."/>
            <person name="Brune A."/>
        </authorList>
    </citation>
    <scope>NUCLEOTIDE SEQUENCE [LARGE SCALE GENOMIC DNA]</scope>
    <source>
        <strain evidence="2 3">Hf6</strain>
    </source>
</reference>
<sequence length="100" mass="11237">MIKHIVLWKLKPAAEGKTGEENAVLIKKELEGLYGKIPEIKSIQVQSNELDGAGNYDVALIAEFESYETMTAYQKNPLHEEVAVYVKKVVETRAAIDFEI</sequence>
<dbReference type="InterPro" id="IPR013097">
    <property type="entry name" value="Dabb"/>
</dbReference>
<gene>
    <name evidence="2" type="ORF">MmiHf6_02800</name>
</gene>
<dbReference type="InterPro" id="IPR011008">
    <property type="entry name" value="Dimeric_a/b-barrel"/>
</dbReference>
<accession>A0AA96ZS34</accession>
<protein>
    <recommendedName>
        <fullName evidence="1">Stress-response A/B barrel domain-containing protein</fullName>
    </recommendedName>
</protein>
<name>A0AA96ZS34_9EURY</name>
<dbReference type="Proteomes" id="UP001302978">
    <property type="component" value="Chromosome"/>
</dbReference>
<dbReference type="RefSeq" id="WP_316557967.1">
    <property type="nucleotide sequence ID" value="NZ_CP131059.1"/>
</dbReference>
<dbReference type="PANTHER" id="PTHR37832:SF1">
    <property type="entry name" value="STRESS-RESPONSE A_B BARREL DOMAIN-CONTAINING PROTEIN"/>
    <property type="match status" value="1"/>
</dbReference>
<dbReference type="PANTHER" id="PTHR37832">
    <property type="entry name" value="BLL2683 PROTEIN"/>
    <property type="match status" value="1"/>
</dbReference>
<dbReference type="GeneID" id="85194735"/>
<dbReference type="EMBL" id="CP131059">
    <property type="protein sequence ID" value="WNY22984.1"/>
    <property type="molecule type" value="Genomic_DNA"/>
</dbReference>
<dbReference type="AlphaFoldDB" id="A0AA96ZS34"/>
<dbReference type="SMART" id="SM00886">
    <property type="entry name" value="Dabb"/>
    <property type="match status" value="1"/>
</dbReference>
<evidence type="ECO:0000259" key="1">
    <source>
        <dbReference type="PROSITE" id="PS51502"/>
    </source>
</evidence>
<proteinExistence type="predicted"/>
<evidence type="ECO:0000313" key="2">
    <source>
        <dbReference type="EMBL" id="WNY22984.1"/>
    </source>
</evidence>
<organism evidence="2 3">
    <name type="scientific">Methanimicrococcus hongohii</name>
    <dbReference type="NCBI Taxonomy" id="3028295"/>
    <lineage>
        <taxon>Archaea</taxon>
        <taxon>Methanobacteriati</taxon>
        <taxon>Methanobacteriota</taxon>
        <taxon>Stenosarchaea group</taxon>
        <taxon>Methanomicrobia</taxon>
        <taxon>Methanosarcinales</taxon>
        <taxon>Methanosarcinaceae</taxon>
        <taxon>Methanimicrococcus</taxon>
    </lineage>
</organism>
<dbReference type="KEGG" id="mehf:MmiHf6_02800"/>